<feature type="compositionally biased region" description="Basic and acidic residues" evidence="1">
    <location>
        <begin position="39"/>
        <end position="55"/>
    </location>
</feature>
<accession>A0A382UVG5</accession>
<evidence type="ECO:0000313" key="2">
    <source>
        <dbReference type="EMBL" id="SVD37661.1"/>
    </source>
</evidence>
<feature type="region of interest" description="Disordered" evidence="1">
    <location>
        <begin position="23"/>
        <end position="55"/>
    </location>
</feature>
<dbReference type="EMBL" id="UINC01146748">
    <property type="protein sequence ID" value="SVD37661.1"/>
    <property type="molecule type" value="Genomic_DNA"/>
</dbReference>
<organism evidence="2">
    <name type="scientific">marine metagenome</name>
    <dbReference type="NCBI Taxonomy" id="408172"/>
    <lineage>
        <taxon>unclassified sequences</taxon>
        <taxon>metagenomes</taxon>
        <taxon>ecological metagenomes</taxon>
    </lineage>
</organism>
<protein>
    <submittedName>
        <fullName evidence="2">Uncharacterized protein</fullName>
    </submittedName>
</protein>
<feature type="non-terminal residue" evidence="2">
    <location>
        <position position="1"/>
    </location>
</feature>
<feature type="region of interest" description="Disordered" evidence="1">
    <location>
        <begin position="74"/>
        <end position="112"/>
    </location>
</feature>
<reference evidence="2" key="1">
    <citation type="submission" date="2018-05" db="EMBL/GenBank/DDBJ databases">
        <authorList>
            <person name="Lanie J.A."/>
            <person name="Ng W.-L."/>
            <person name="Kazmierczak K.M."/>
            <person name="Andrzejewski T.M."/>
            <person name="Davidsen T.M."/>
            <person name="Wayne K.J."/>
            <person name="Tettelin H."/>
            <person name="Glass J.I."/>
            <person name="Rusch D."/>
            <person name="Podicherti R."/>
            <person name="Tsui H.-C.T."/>
            <person name="Winkler M.E."/>
        </authorList>
    </citation>
    <scope>NUCLEOTIDE SEQUENCE</scope>
</reference>
<name>A0A382UVG5_9ZZZZ</name>
<sequence length="134" mass="15097">KDLDNTGSDDNFCLDKEISTEENFKEPALAKTNELINDPEPKKNYSIDDKSGREPESLMSRLKDLQEILDAGFDHGKIGDTSPIAESNIHSAGDPPFLEQQNFTPKSPKVTSKDNKKYMEALESLIFLKDQKKH</sequence>
<gene>
    <name evidence="2" type="ORF">METZ01_LOCUS390515</name>
</gene>
<proteinExistence type="predicted"/>
<evidence type="ECO:0000256" key="1">
    <source>
        <dbReference type="SAM" id="MobiDB-lite"/>
    </source>
</evidence>
<dbReference type="AlphaFoldDB" id="A0A382UVG5"/>